<name>A0A921L1M6_9BACT</name>
<feature type="chain" id="PRO_5037703742" evidence="3">
    <location>
        <begin position="20"/>
        <end position="362"/>
    </location>
</feature>
<protein>
    <submittedName>
        <fullName evidence="5">Thioredoxin family protein</fullName>
    </submittedName>
</protein>
<dbReference type="PANTHER" id="PTHR45663">
    <property type="entry name" value="GEO12009P1"/>
    <property type="match status" value="1"/>
</dbReference>
<feature type="domain" description="Thioredoxin" evidence="4">
    <location>
        <begin position="6"/>
        <end position="134"/>
    </location>
</feature>
<dbReference type="EMBL" id="DYVS01000276">
    <property type="protein sequence ID" value="HJF71993.1"/>
    <property type="molecule type" value="Genomic_DNA"/>
</dbReference>
<evidence type="ECO:0000256" key="1">
    <source>
        <dbReference type="ARBA" id="ARBA00023157"/>
    </source>
</evidence>
<reference evidence="5" key="1">
    <citation type="journal article" date="2021" name="PeerJ">
        <title>Extensive microbial diversity within the chicken gut microbiome revealed by metagenomics and culture.</title>
        <authorList>
            <person name="Gilroy R."/>
            <person name="Ravi A."/>
            <person name="Getino M."/>
            <person name="Pursley I."/>
            <person name="Horton D.L."/>
            <person name="Alikhan N.F."/>
            <person name="Baker D."/>
            <person name="Gharbi K."/>
            <person name="Hall N."/>
            <person name="Watson M."/>
            <person name="Adriaenssens E.M."/>
            <person name="Foster-Nyarko E."/>
            <person name="Jarju S."/>
            <person name="Secka A."/>
            <person name="Antonio M."/>
            <person name="Oren A."/>
            <person name="Chaudhuri R.R."/>
            <person name="La Ragione R."/>
            <person name="Hildebrand F."/>
            <person name="Pallen M.J."/>
        </authorList>
    </citation>
    <scope>NUCLEOTIDE SEQUENCE</scope>
    <source>
        <strain evidence="5">6966</strain>
    </source>
</reference>
<accession>A0A921L1M6</accession>
<dbReference type="Pfam" id="PF00085">
    <property type="entry name" value="Thioredoxin"/>
    <property type="match status" value="1"/>
</dbReference>
<dbReference type="InterPro" id="IPR013766">
    <property type="entry name" value="Thioredoxin_domain"/>
</dbReference>
<organism evidence="5 6">
    <name type="scientific">Butyricimonas virosa</name>
    <dbReference type="NCBI Taxonomy" id="544645"/>
    <lineage>
        <taxon>Bacteria</taxon>
        <taxon>Pseudomonadati</taxon>
        <taxon>Bacteroidota</taxon>
        <taxon>Bacteroidia</taxon>
        <taxon>Bacteroidales</taxon>
        <taxon>Odoribacteraceae</taxon>
        <taxon>Butyricimonas</taxon>
    </lineage>
</organism>
<sequence length="362" mass="40874">MKKFVLLFTCAFTIISVFAQTDFQDLSLDKALEKAKVENKLVFVDCYTSWCGPCKIMAEKVLPLKEVGEYMNSRFVCVKVDMEKGEGPKLAQKYQVSAYPTFLVLKIDGNLMHRVVGGTLDGKEFIKKVDAAFDTNSAANMDAEYMAGNRKMDFLLKYTKALVAAGEMARAKAIALDIITSLEDNQKCTEAYWFIYETPGLSPIGSGNVAYLKKHVEQFRKNVGAERVDKRLADMFALQLEGVIRGKDKNVKEENIVAFKEMLDVYKLSGQDYLYGYIDLIKALFSQNTDNVLAACKKVFPQLPDEKIAYLYFSPIMSLRDKWSKKQAQELITLTDQLIEQVQMSQLKISLGSFKTGVLENI</sequence>
<evidence type="ECO:0000256" key="2">
    <source>
        <dbReference type="ARBA" id="ARBA00023284"/>
    </source>
</evidence>
<feature type="signal peptide" evidence="3">
    <location>
        <begin position="1"/>
        <end position="19"/>
    </location>
</feature>
<keyword evidence="3" id="KW-0732">Signal</keyword>
<gene>
    <name evidence="5" type="ORF">K8V05_14680</name>
</gene>
<dbReference type="GO" id="GO:0015035">
    <property type="term" value="F:protein-disulfide reductase activity"/>
    <property type="evidence" value="ECO:0007669"/>
    <property type="project" value="TreeGrafter"/>
</dbReference>
<dbReference type="InterPro" id="IPR036249">
    <property type="entry name" value="Thioredoxin-like_sf"/>
</dbReference>
<dbReference type="InterPro" id="IPR017937">
    <property type="entry name" value="Thioredoxin_CS"/>
</dbReference>
<dbReference type="PROSITE" id="PS51352">
    <property type="entry name" value="THIOREDOXIN_2"/>
    <property type="match status" value="1"/>
</dbReference>
<evidence type="ECO:0000259" key="4">
    <source>
        <dbReference type="PROSITE" id="PS51352"/>
    </source>
</evidence>
<dbReference type="CDD" id="cd02947">
    <property type="entry name" value="TRX_family"/>
    <property type="match status" value="1"/>
</dbReference>
<dbReference type="GO" id="GO:0005737">
    <property type="term" value="C:cytoplasm"/>
    <property type="evidence" value="ECO:0007669"/>
    <property type="project" value="TreeGrafter"/>
</dbReference>
<dbReference type="Proteomes" id="UP000742098">
    <property type="component" value="Unassembled WGS sequence"/>
</dbReference>
<dbReference type="SUPFAM" id="SSF52833">
    <property type="entry name" value="Thioredoxin-like"/>
    <property type="match status" value="1"/>
</dbReference>
<proteinExistence type="predicted"/>
<keyword evidence="1" id="KW-1015">Disulfide bond</keyword>
<reference evidence="5" key="2">
    <citation type="submission" date="2021-09" db="EMBL/GenBank/DDBJ databases">
        <authorList>
            <person name="Gilroy R."/>
        </authorList>
    </citation>
    <scope>NUCLEOTIDE SEQUENCE</scope>
    <source>
        <strain evidence="5">6966</strain>
    </source>
</reference>
<keyword evidence="2" id="KW-0676">Redox-active center</keyword>
<comment type="caution">
    <text evidence="5">The sequence shown here is derived from an EMBL/GenBank/DDBJ whole genome shotgun (WGS) entry which is preliminary data.</text>
</comment>
<dbReference type="Gene3D" id="3.40.30.10">
    <property type="entry name" value="Glutaredoxin"/>
    <property type="match status" value="1"/>
</dbReference>
<evidence type="ECO:0000256" key="3">
    <source>
        <dbReference type="SAM" id="SignalP"/>
    </source>
</evidence>
<dbReference type="AlphaFoldDB" id="A0A921L1M6"/>
<evidence type="ECO:0000313" key="6">
    <source>
        <dbReference type="Proteomes" id="UP000742098"/>
    </source>
</evidence>
<dbReference type="PROSITE" id="PS00194">
    <property type="entry name" value="THIOREDOXIN_1"/>
    <property type="match status" value="1"/>
</dbReference>
<dbReference type="PANTHER" id="PTHR45663:SF15">
    <property type="entry name" value="THIOREDOXIN Y1, CHLOROPLASTIC"/>
    <property type="match status" value="1"/>
</dbReference>
<evidence type="ECO:0000313" key="5">
    <source>
        <dbReference type="EMBL" id="HJF71993.1"/>
    </source>
</evidence>